<keyword evidence="2" id="KW-1185">Reference proteome</keyword>
<name>A0A392N1Y7_9FABA</name>
<sequence length="180" mass="20854">MAEDQPQPSAPNRRVVDLSWVADEPRTTVSVYADCEDDLPEDMFTDIQDAPENWEVRIPTSRRRICSIWNCGTIPMYELAFRNLGYKMPFTDLEIVVFRHLRLAPSQLHPNSLAFLRAFEITADHLGLQRSCPRGEKAKGKLPRGAEQPPSKFGWVSLKQRTRVFDMYEESVRGFKEVYY</sequence>
<reference evidence="1 2" key="1">
    <citation type="journal article" date="2018" name="Front. Plant Sci.">
        <title>Red Clover (Trifolium pratense) and Zigzag Clover (T. medium) - A Picture of Genomic Similarities and Differences.</title>
        <authorList>
            <person name="Dluhosova J."/>
            <person name="Istvanek J."/>
            <person name="Nedelnik J."/>
            <person name="Repkova J."/>
        </authorList>
    </citation>
    <scope>NUCLEOTIDE SEQUENCE [LARGE SCALE GENOMIC DNA]</scope>
    <source>
        <strain evidence="2">cv. 10/8</strain>
        <tissue evidence="1">Leaf</tissue>
    </source>
</reference>
<dbReference type="AlphaFoldDB" id="A0A392N1Y7"/>
<accession>A0A392N1Y7</accession>
<evidence type="ECO:0000313" key="2">
    <source>
        <dbReference type="Proteomes" id="UP000265520"/>
    </source>
</evidence>
<proteinExistence type="predicted"/>
<dbReference type="Proteomes" id="UP000265520">
    <property type="component" value="Unassembled WGS sequence"/>
</dbReference>
<comment type="caution">
    <text evidence="1">The sequence shown here is derived from an EMBL/GenBank/DDBJ whole genome shotgun (WGS) entry which is preliminary data.</text>
</comment>
<organism evidence="1 2">
    <name type="scientific">Trifolium medium</name>
    <dbReference type="NCBI Taxonomy" id="97028"/>
    <lineage>
        <taxon>Eukaryota</taxon>
        <taxon>Viridiplantae</taxon>
        <taxon>Streptophyta</taxon>
        <taxon>Embryophyta</taxon>
        <taxon>Tracheophyta</taxon>
        <taxon>Spermatophyta</taxon>
        <taxon>Magnoliopsida</taxon>
        <taxon>eudicotyledons</taxon>
        <taxon>Gunneridae</taxon>
        <taxon>Pentapetalae</taxon>
        <taxon>rosids</taxon>
        <taxon>fabids</taxon>
        <taxon>Fabales</taxon>
        <taxon>Fabaceae</taxon>
        <taxon>Papilionoideae</taxon>
        <taxon>50 kb inversion clade</taxon>
        <taxon>NPAAA clade</taxon>
        <taxon>Hologalegina</taxon>
        <taxon>IRL clade</taxon>
        <taxon>Trifolieae</taxon>
        <taxon>Trifolium</taxon>
    </lineage>
</organism>
<dbReference type="EMBL" id="LXQA010023898">
    <property type="protein sequence ID" value="MCH92978.1"/>
    <property type="molecule type" value="Genomic_DNA"/>
</dbReference>
<evidence type="ECO:0000313" key="1">
    <source>
        <dbReference type="EMBL" id="MCH92978.1"/>
    </source>
</evidence>
<feature type="non-terminal residue" evidence="1">
    <location>
        <position position="180"/>
    </location>
</feature>
<protein>
    <submittedName>
        <fullName evidence="1">Uncharacterized protein</fullName>
    </submittedName>
</protein>